<reference evidence="2 3" key="1">
    <citation type="submission" date="2019-03" db="EMBL/GenBank/DDBJ databases">
        <title>Ramlibacter henchirensis DSM 14656, whole genome shotgun sequence.</title>
        <authorList>
            <person name="Zhang X."/>
            <person name="Feng G."/>
            <person name="Zhu H."/>
        </authorList>
    </citation>
    <scope>NUCLEOTIDE SEQUENCE [LARGE SCALE GENOMIC DNA]</scope>
    <source>
        <strain evidence="2 3">DSM 14656</strain>
    </source>
</reference>
<sequence>MNIELPHALVPVADPVLDDADVFDVPQTVTAERVARGVRGADAASRMRVGPARDARQWPSHASVDSGSSVELTFTAAPR</sequence>
<feature type="compositionally biased region" description="Polar residues" evidence="1">
    <location>
        <begin position="63"/>
        <end position="72"/>
    </location>
</feature>
<dbReference type="RefSeq" id="WP_135262614.1">
    <property type="nucleotide sequence ID" value="NZ_SMLM01000001.1"/>
</dbReference>
<accession>A0A4Z0C834</accession>
<dbReference type="EMBL" id="SMLM01000001">
    <property type="protein sequence ID" value="TFZ06528.1"/>
    <property type="molecule type" value="Genomic_DNA"/>
</dbReference>
<proteinExistence type="predicted"/>
<protein>
    <submittedName>
        <fullName evidence="2">Uncharacterized protein</fullName>
    </submittedName>
</protein>
<dbReference type="OrthoDB" id="10016901at2"/>
<keyword evidence="3" id="KW-1185">Reference proteome</keyword>
<evidence type="ECO:0000313" key="2">
    <source>
        <dbReference type="EMBL" id="TFZ06528.1"/>
    </source>
</evidence>
<feature type="region of interest" description="Disordered" evidence="1">
    <location>
        <begin position="45"/>
        <end position="79"/>
    </location>
</feature>
<dbReference type="Proteomes" id="UP000298180">
    <property type="component" value="Unassembled WGS sequence"/>
</dbReference>
<name>A0A4Z0C834_9BURK</name>
<evidence type="ECO:0000256" key="1">
    <source>
        <dbReference type="SAM" id="MobiDB-lite"/>
    </source>
</evidence>
<gene>
    <name evidence="2" type="ORF">EZ313_07805</name>
</gene>
<comment type="caution">
    <text evidence="2">The sequence shown here is derived from an EMBL/GenBank/DDBJ whole genome shotgun (WGS) entry which is preliminary data.</text>
</comment>
<dbReference type="AlphaFoldDB" id="A0A4Z0C834"/>
<evidence type="ECO:0000313" key="3">
    <source>
        <dbReference type="Proteomes" id="UP000298180"/>
    </source>
</evidence>
<organism evidence="2 3">
    <name type="scientific">Ramlibacter henchirensis</name>
    <dbReference type="NCBI Taxonomy" id="204072"/>
    <lineage>
        <taxon>Bacteria</taxon>
        <taxon>Pseudomonadati</taxon>
        <taxon>Pseudomonadota</taxon>
        <taxon>Betaproteobacteria</taxon>
        <taxon>Burkholderiales</taxon>
        <taxon>Comamonadaceae</taxon>
        <taxon>Ramlibacter</taxon>
    </lineage>
</organism>